<dbReference type="OrthoDB" id="1488818at2"/>
<feature type="chain" id="PRO_5011979412" evidence="1">
    <location>
        <begin position="21"/>
        <end position="1047"/>
    </location>
</feature>
<dbReference type="SUPFAM" id="SSF49299">
    <property type="entry name" value="PKD domain"/>
    <property type="match status" value="1"/>
</dbReference>
<organism evidence="3 4">
    <name type="scientific">Psychroflexus salarius</name>
    <dbReference type="NCBI Taxonomy" id="1155689"/>
    <lineage>
        <taxon>Bacteria</taxon>
        <taxon>Pseudomonadati</taxon>
        <taxon>Bacteroidota</taxon>
        <taxon>Flavobacteriia</taxon>
        <taxon>Flavobacteriales</taxon>
        <taxon>Flavobacteriaceae</taxon>
        <taxon>Psychroflexus</taxon>
    </lineage>
</organism>
<keyword evidence="1" id="KW-0732">Signal</keyword>
<dbReference type="EMBL" id="FQTW01000006">
    <property type="protein sequence ID" value="SHE80524.1"/>
    <property type="molecule type" value="Genomic_DNA"/>
</dbReference>
<reference evidence="3 4" key="1">
    <citation type="submission" date="2016-11" db="EMBL/GenBank/DDBJ databases">
        <authorList>
            <person name="Jaros S."/>
            <person name="Januszkiewicz K."/>
            <person name="Wedrychowicz H."/>
        </authorList>
    </citation>
    <scope>NUCLEOTIDE SEQUENCE [LARGE SCALE GENOMIC DNA]</scope>
    <source>
        <strain evidence="3 4">DSM 25661</strain>
    </source>
</reference>
<feature type="domain" description="PKD" evidence="2">
    <location>
        <begin position="188"/>
        <end position="238"/>
    </location>
</feature>
<proteinExistence type="predicted"/>
<evidence type="ECO:0000259" key="2">
    <source>
        <dbReference type="PROSITE" id="PS50093"/>
    </source>
</evidence>
<dbReference type="AlphaFoldDB" id="A0A1M4WH27"/>
<dbReference type="Gene3D" id="2.60.40.10">
    <property type="entry name" value="Immunoglobulins"/>
    <property type="match status" value="2"/>
</dbReference>
<feature type="signal peptide" evidence="1">
    <location>
        <begin position="1"/>
        <end position="20"/>
    </location>
</feature>
<gene>
    <name evidence="3" type="ORF">SAMN05444278_1061</name>
</gene>
<evidence type="ECO:0000313" key="3">
    <source>
        <dbReference type="EMBL" id="SHE80524.1"/>
    </source>
</evidence>
<dbReference type="InterPro" id="IPR013783">
    <property type="entry name" value="Ig-like_fold"/>
</dbReference>
<dbReference type="InterPro" id="IPR022409">
    <property type="entry name" value="PKD/Chitinase_dom"/>
</dbReference>
<protein>
    <submittedName>
        <fullName evidence="3">PKD domain-containing protein</fullName>
    </submittedName>
</protein>
<dbReference type="STRING" id="1155689.SAMN05444278_1061"/>
<feature type="non-terminal residue" evidence="3">
    <location>
        <position position="1047"/>
    </location>
</feature>
<dbReference type="InterPro" id="IPR035986">
    <property type="entry name" value="PKD_dom_sf"/>
</dbReference>
<dbReference type="InterPro" id="IPR049804">
    <property type="entry name" value="Choice_anch_L"/>
</dbReference>
<sequence length="1047" mass="114389">MKRFYTLLLFSIISVSFTFGQDFNMTDGQTVNTDTGNFYDPDGPNSPTSSGEFVYTICPQTTDLLLVVEFLEFLTGPGELEIYDGADTSADLLFTFSGAIDGNDGPETGQLITASDSNNSGCLTFRFSGGVPNNAFTGWNAAISVREPCQTYSTTGTGIETDIPINEIGYGQVVTFSADVIPSSGVYSDLEYFWSFGDGDSDTGQTVEHAFQNSATNLVTLTVTDQYGCSASFAIEITPIVRFIEVEANTPYNINREDEDGNPETITINNVNDLVIDVLVDNDCANVSNINFTGNPNAPSIGFFDNNNSEFPIESGIVFNNGNINNVEGPNQGIQSDGGWNNTVNSEPELSAFIPSISGSSNDESVLTFDFEAVSETLSFDFIFASEEYENYQCNDTFADAFVFILTDQNGNQENLALVPGTTDPISVTTVSPGTQTGCSPVNADFFGEEYFGDVEPVAPIEYQGRTVVLTASTNINPGEVYNIKMIIADRGDSAYDSAIFLSAGSFDFGTVDLGNDILVENDNTLCVGGEITLNTGLELFQGATVEWFKDGVLIPGETDITLDVDDEGVYTVVYTYSTGCTTEDTIVVEFLPTPISESLLPDPLFACEGSTFNLRLNDDNLIDDSQVLSDFQISYFRSLENAENDIDRIVNPTTYSFDGTTETIYARIEGFANNQLTGCSEVTEFQITYQDVEISQDLSTLRQCSDYSSNEINFDLTQVESEALNGQDPNNFNFSYYLTEDHANNSVNEIPQSEVENYLASSGTEIFVRADNPSTTGCFAIGSFILIIDNVRIGDLTSTENISECQNVDTQQTIFDLTPKTDVALDGQDSSDFTVNYFENEQDALQNNLDNAIENPSEYTLNSLGQKVIYVTVTNNENPNCFEVSNFIIEAFETPLIEQLQNFEACGDFTLTQTFDLTQNTNLAIGNQNGNYNVSYYLTEAEANSGTNSLTSQGEDINNYAPINESQTIFVRIENSGFTECFSAGSFEIDLYNVEVSSVQDLESCIDPVTGVAEFDLTQNTDLAFGEDQDETTHAVRYLDASNNEI</sequence>
<dbReference type="RefSeq" id="WP_073193123.1">
    <property type="nucleotide sequence ID" value="NZ_FQTW01000006.1"/>
</dbReference>
<dbReference type="NCBIfam" id="NF038133">
    <property type="entry name" value="choice_anch_L"/>
    <property type="match status" value="1"/>
</dbReference>
<dbReference type="SUPFAM" id="SSF48726">
    <property type="entry name" value="Immunoglobulin"/>
    <property type="match status" value="1"/>
</dbReference>
<accession>A0A1M4WH27</accession>
<dbReference type="CDD" id="cd00146">
    <property type="entry name" value="PKD"/>
    <property type="match status" value="1"/>
</dbReference>
<dbReference type="SMART" id="SM00089">
    <property type="entry name" value="PKD"/>
    <property type="match status" value="1"/>
</dbReference>
<dbReference type="Pfam" id="PF18911">
    <property type="entry name" value="PKD_4"/>
    <property type="match status" value="1"/>
</dbReference>
<dbReference type="InterPro" id="IPR000601">
    <property type="entry name" value="PKD_dom"/>
</dbReference>
<keyword evidence="4" id="KW-1185">Reference proteome</keyword>
<dbReference type="InterPro" id="IPR036179">
    <property type="entry name" value="Ig-like_dom_sf"/>
</dbReference>
<evidence type="ECO:0000256" key="1">
    <source>
        <dbReference type="SAM" id="SignalP"/>
    </source>
</evidence>
<evidence type="ECO:0000313" key="4">
    <source>
        <dbReference type="Proteomes" id="UP000184462"/>
    </source>
</evidence>
<dbReference type="PROSITE" id="PS50093">
    <property type="entry name" value="PKD"/>
    <property type="match status" value="1"/>
</dbReference>
<name>A0A1M4WH27_9FLAO</name>
<dbReference type="Proteomes" id="UP000184462">
    <property type="component" value="Unassembled WGS sequence"/>
</dbReference>